<comment type="similarity">
    <text evidence="1">Belongs to the serpin family.</text>
</comment>
<dbReference type="PANTHER" id="PTHR11461">
    <property type="entry name" value="SERINE PROTEASE INHIBITOR, SERPIN"/>
    <property type="match status" value="1"/>
</dbReference>
<proteinExistence type="inferred from homology"/>
<dbReference type="InterPro" id="IPR036186">
    <property type="entry name" value="Serpin_sf"/>
</dbReference>
<protein>
    <submittedName>
        <fullName evidence="3">Corticosteroid-binding globulin</fullName>
    </submittedName>
</protein>
<accession>A0A0C2MAQ3</accession>
<dbReference type="InterPro" id="IPR000215">
    <property type="entry name" value="Serpin_fam"/>
</dbReference>
<keyword evidence="4" id="KW-1185">Reference proteome</keyword>
<feature type="domain" description="Serpin" evidence="2">
    <location>
        <begin position="5"/>
        <end position="246"/>
    </location>
</feature>
<dbReference type="EMBL" id="JWZT01004473">
    <property type="protein sequence ID" value="KII64056.1"/>
    <property type="molecule type" value="Genomic_DNA"/>
</dbReference>
<name>A0A0C2MAQ3_THEKT</name>
<dbReference type="GO" id="GO:0004867">
    <property type="term" value="F:serine-type endopeptidase inhibitor activity"/>
    <property type="evidence" value="ECO:0007669"/>
    <property type="project" value="InterPro"/>
</dbReference>
<dbReference type="InterPro" id="IPR023796">
    <property type="entry name" value="Serpin_dom"/>
</dbReference>
<dbReference type="InterPro" id="IPR042178">
    <property type="entry name" value="Serpin_sf_1"/>
</dbReference>
<dbReference type="PANTHER" id="PTHR11461:SF211">
    <property type="entry name" value="GH10112P-RELATED"/>
    <property type="match status" value="1"/>
</dbReference>
<evidence type="ECO:0000313" key="4">
    <source>
        <dbReference type="Proteomes" id="UP000031668"/>
    </source>
</evidence>
<dbReference type="SUPFAM" id="SSF56574">
    <property type="entry name" value="Serpins"/>
    <property type="match status" value="1"/>
</dbReference>
<dbReference type="InterPro" id="IPR042185">
    <property type="entry name" value="Serpin_sf_2"/>
</dbReference>
<dbReference type="Pfam" id="PF00079">
    <property type="entry name" value="Serpin"/>
    <property type="match status" value="1"/>
</dbReference>
<dbReference type="GO" id="GO:0005615">
    <property type="term" value="C:extracellular space"/>
    <property type="evidence" value="ECO:0007669"/>
    <property type="project" value="InterPro"/>
</dbReference>
<evidence type="ECO:0000313" key="3">
    <source>
        <dbReference type="EMBL" id="KII64056.1"/>
    </source>
</evidence>
<dbReference type="Gene3D" id="2.30.39.10">
    <property type="entry name" value="Alpha-1-antitrypsin, domain 1"/>
    <property type="match status" value="1"/>
</dbReference>
<dbReference type="Gene3D" id="3.30.497.10">
    <property type="entry name" value="Antithrombin, subunit I, domain 2"/>
    <property type="match status" value="1"/>
</dbReference>
<gene>
    <name evidence="3" type="ORF">RF11_09890</name>
</gene>
<dbReference type="OrthoDB" id="678831at2759"/>
<dbReference type="AlphaFoldDB" id="A0A0C2MAQ3"/>
<comment type="caution">
    <text evidence="3">The sequence shown here is derived from an EMBL/GenBank/DDBJ whole genome shotgun (WGS) entry which is preliminary data.</text>
</comment>
<evidence type="ECO:0000256" key="1">
    <source>
        <dbReference type="ARBA" id="ARBA00009500"/>
    </source>
</evidence>
<evidence type="ECO:0000259" key="2">
    <source>
        <dbReference type="Pfam" id="PF00079"/>
    </source>
</evidence>
<reference evidence="3 4" key="1">
    <citation type="journal article" date="2014" name="Genome Biol. Evol.">
        <title>The genome of the myxosporean Thelohanellus kitauei shows adaptations to nutrient acquisition within its fish host.</title>
        <authorList>
            <person name="Yang Y."/>
            <person name="Xiong J."/>
            <person name="Zhou Z."/>
            <person name="Huo F."/>
            <person name="Miao W."/>
            <person name="Ran C."/>
            <person name="Liu Y."/>
            <person name="Zhang J."/>
            <person name="Feng J."/>
            <person name="Wang M."/>
            <person name="Wang M."/>
            <person name="Wang L."/>
            <person name="Yao B."/>
        </authorList>
    </citation>
    <scope>NUCLEOTIDE SEQUENCE [LARGE SCALE GENOMIC DNA]</scope>
    <source>
        <strain evidence="3">Wuqing</strain>
    </source>
</reference>
<sequence length="247" mass="28647">MAERVNEFTLKLAKFLLDNDGNTAAFSISGLVIYLTLSLVSEGLDGHPKDQLLDLLNCNFSHMEISYARTTTEIDCLNSFMMDEFSKTGVSKSAIFHSKSVLETFKQMALEYYETEMHPIDPTDSDRQQHAINEWKKTQLGFPYFSIHLGTYREELSLLIINECYLRFKWQIPFFQKSTKKEIFKDISMNDITVNLMRRADVFKYYDDTILEASVVFIRFEQFGIFAAIVLPKPDNNVQDLLPRINV</sequence>
<organism evidence="3 4">
    <name type="scientific">Thelohanellus kitauei</name>
    <name type="common">Myxosporean</name>
    <dbReference type="NCBI Taxonomy" id="669202"/>
    <lineage>
        <taxon>Eukaryota</taxon>
        <taxon>Metazoa</taxon>
        <taxon>Cnidaria</taxon>
        <taxon>Myxozoa</taxon>
        <taxon>Myxosporea</taxon>
        <taxon>Bivalvulida</taxon>
        <taxon>Platysporina</taxon>
        <taxon>Myxobolidae</taxon>
        <taxon>Thelohanellus</taxon>
    </lineage>
</organism>
<dbReference type="Proteomes" id="UP000031668">
    <property type="component" value="Unassembled WGS sequence"/>
</dbReference>